<comment type="similarity">
    <text evidence="1">Belongs to the glycosyltransferase 2 family.</text>
</comment>
<dbReference type="EMBL" id="AKKV01000031">
    <property type="protein sequence ID" value="EIT84620.1"/>
    <property type="molecule type" value="Genomic_DNA"/>
</dbReference>
<evidence type="ECO:0000313" key="3">
    <source>
        <dbReference type="EMBL" id="EIT84620.1"/>
    </source>
</evidence>
<dbReference type="Proteomes" id="UP000004080">
    <property type="component" value="Unassembled WGS sequence"/>
</dbReference>
<dbReference type="OrthoDB" id="396512at2"/>
<dbReference type="eggNOG" id="COG1216">
    <property type="taxonomic scope" value="Bacteria"/>
</dbReference>
<keyword evidence="4" id="KW-1185">Reference proteome</keyword>
<keyword evidence="3" id="KW-0808">Transferase</keyword>
<gene>
    <name evidence="3" type="ORF">A374_14870</name>
</gene>
<reference evidence="3 4" key="1">
    <citation type="journal article" date="2012" name="J. Bacteriol.">
        <title>Genome of Bacillus macauensis ZFHKF-1, a Long-Chain-Forming Bacterium.</title>
        <authorList>
            <person name="Cai L."/>
            <person name="Zhang T."/>
        </authorList>
    </citation>
    <scope>NUCLEOTIDE SEQUENCE [LARGE SCALE GENOMIC DNA]</scope>
    <source>
        <strain evidence="3 4">ZFHKF-1</strain>
    </source>
</reference>
<accession>I8UCG9</accession>
<dbReference type="PANTHER" id="PTHR22916:SF56">
    <property type="entry name" value="GLYCOSYL TRANSFERASE"/>
    <property type="match status" value="1"/>
</dbReference>
<comment type="caution">
    <text evidence="3">The sequence shown here is derived from an EMBL/GenBank/DDBJ whole genome shotgun (WGS) entry which is preliminary data.</text>
</comment>
<sequence length="421" mass="48812">MTTKITIGLPIYNGEKYLSEALDSLLAQSYQDYIIVIYDNGSNDATEEICRAYAQQDDRISYVRHERNRGTVVNFNELVYQTTTEYFMWAACDDLWSPNYIEKCLAQLEKHPTAVMCQSDIQYMDKDGHITSVTSHFMDTTDLTVMERMEECLRFRSWIIYGLYRTEQLKKTRILTEIYGADIVLGVEVLLLGDVVKAEEVYLSYRVQPKTTEEYIQLFSVDEKTRETMRKGPATALAQEIYAVLMASSRSPQEKRQLTQRLLQTIAVDKTFLYGQIIMEQQVTLHMAPFLLEDQYLFFQQLISSGTVNSEAACETFQEKLKKLVSDRALWIWVDGLERYRWNKILTHQNMTITGWIAEQSILGDSSIISIEDWERKKEDAFLLLSSTVYEKVRPILAEKALAQGIDYAVIGEEQSFLYIH</sequence>
<dbReference type="PATRIC" id="fig|1196324.3.peg.3039"/>
<proteinExistence type="inferred from homology"/>
<dbReference type="InterPro" id="IPR029044">
    <property type="entry name" value="Nucleotide-diphossugar_trans"/>
</dbReference>
<protein>
    <submittedName>
        <fullName evidence="3">Glycosyl transferase family protein</fullName>
    </submittedName>
</protein>
<feature type="domain" description="Glycosyltransferase 2-like" evidence="2">
    <location>
        <begin position="7"/>
        <end position="136"/>
    </location>
</feature>
<dbReference type="PANTHER" id="PTHR22916">
    <property type="entry name" value="GLYCOSYLTRANSFERASE"/>
    <property type="match status" value="1"/>
</dbReference>
<dbReference type="AlphaFoldDB" id="I8UCG9"/>
<dbReference type="RefSeq" id="WP_007203050.1">
    <property type="nucleotide sequence ID" value="NZ_AKKV01000031.1"/>
</dbReference>
<dbReference type="SUPFAM" id="SSF53448">
    <property type="entry name" value="Nucleotide-diphospho-sugar transferases"/>
    <property type="match status" value="1"/>
</dbReference>
<dbReference type="Gene3D" id="3.90.550.10">
    <property type="entry name" value="Spore Coat Polysaccharide Biosynthesis Protein SpsA, Chain A"/>
    <property type="match status" value="1"/>
</dbReference>
<evidence type="ECO:0000313" key="4">
    <source>
        <dbReference type="Proteomes" id="UP000004080"/>
    </source>
</evidence>
<dbReference type="CDD" id="cd00761">
    <property type="entry name" value="Glyco_tranf_GTA_type"/>
    <property type="match status" value="1"/>
</dbReference>
<dbReference type="Pfam" id="PF00535">
    <property type="entry name" value="Glycos_transf_2"/>
    <property type="match status" value="1"/>
</dbReference>
<organism evidence="3 4">
    <name type="scientific">Fictibacillus macauensis ZFHKF-1</name>
    <dbReference type="NCBI Taxonomy" id="1196324"/>
    <lineage>
        <taxon>Bacteria</taxon>
        <taxon>Bacillati</taxon>
        <taxon>Bacillota</taxon>
        <taxon>Bacilli</taxon>
        <taxon>Bacillales</taxon>
        <taxon>Fictibacillaceae</taxon>
        <taxon>Fictibacillus</taxon>
    </lineage>
</organism>
<dbReference type="InterPro" id="IPR001173">
    <property type="entry name" value="Glyco_trans_2-like"/>
</dbReference>
<evidence type="ECO:0000259" key="2">
    <source>
        <dbReference type="Pfam" id="PF00535"/>
    </source>
</evidence>
<name>I8UCG9_9BACL</name>
<dbReference type="GO" id="GO:0016740">
    <property type="term" value="F:transferase activity"/>
    <property type="evidence" value="ECO:0007669"/>
    <property type="project" value="UniProtKB-KW"/>
</dbReference>
<evidence type="ECO:0000256" key="1">
    <source>
        <dbReference type="ARBA" id="ARBA00006739"/>
    </source>
</evidence>
<dbReference type="STRING" id="1196324.A374_14870"/>